<protein>
    <submittedName>
        <fullName evidence="2">Uncharacterized protein</fullName>
    </submittedName>
</protein>
<reference evidence="2 3" key="1">
    <citation type="submission" date="2015-04" db="EMBL/GenBank/DDBJ databases">
        <title>Complete genome sequence of Schizopora paradoxa KUC8140, a cosmopolitan wood degrader in East Asia.</title>
        <authorList>
            <consortium name="DOE Joint Genome Institute"/>
            <person name="Min B."/>
            <person name="Park H."/>
            <person name="Jang Y."/>
            <person name="Kim J.-J."/>
            <person name="Kim K.H."/>
            <person name="Pangilinan J."/>
            <person name="Lipzen A."/>
            <person name="Riley R."/>
            <person name="Grigoriev I.V."/>
            <person name="Spatafora J.W."/>
            <person name="Choi I.-G."/>
        </authorList>
    </citation>
    <scope>NUCLEOTIDE SEQUENCE [LARGE SCALE GENOMIC DNA]</scope>
    <source>
        <strain evidence="2 3">KUC8140</strain>
    </source>
</reference>
<feature type="region of interest" description="Disordered" evidence="1">
    <location>
        <begin position="19"/>
        <end position="91"/>
    </location>
</feature>
<feature type="region of interest" description="Disordered" evidence="1">
    <location>
        <begin position="391"/>
        <end position="415"/>
    </location>
</feature>
<evidence type="ECO:0000313" key="3">
    <source>
        <dbReference type="Proteomes" id="UP000053477"/>
    </source>
</evidence>
<name>A0A0H2S8D1_9AGAM</name>
<feature type="region of interest" description="Disordered" evidence="1">
    <location>
        <begin position="214"/>
        <end position="234"/>
    </location>
</feature>
<dbReference type="STRING" id="27342.A0A0H2S8D1"/>
<dbReference type="Proteomes" id="UP000053477">
    <property type="component" value="Unassembled WGS sequence"/>
</dbReference>
<dbReference type="OrthoDB" id="21648at2759"/>
<evidence type="ECO:0000313" key="2">
    <source>
        <dbReference type="EMBL" id="KLO20555.1"/>
    </source>
</evidence>
<feature type="region of interest" description="Disordered" evidence="1">
    <location>
        <begin position="635"/>
        <end position="656"/>
    </location>
</feature>
<sequence length="735" mass="78738">MARTTRSAAVLEKNVLEKPAEIVVNKPTKPTKKRKRMSNGDSDAPAAKHPRSDDEQDEEDIDLKEENEERGDVGTAAVSSTIYPPLAGESSLREADARKILDILELCDTQGLLDRVFPLHDEAPGSSSPSPSPASKPPQDSASLRAMLQEPDEHSLKALRSAVNQLFPISSQPRSRTSPTAEQQLRFCQLALSLLDQASERTIDVQQINQDILFPDNSPEEAGSSSRAGLAPERRRKYALMQTLPSGEWWTSLNSESTGSDSLPLTELSTANADLVSILPAPSSSSGPVSTLGDLTFAKKSQPVKPKLPGARRIKGGHFLDYGPYASFAPSFDSEGAEVGRFGMGQFLWMRLEKGKAKERAKLLKQKLQQKIAASQQTISDEILDLTMNEGPSIELDSGDTEKEQKASSSECSGTETSDAIASILDRLGLEEGVAELLAKNSKALIRLEELQARRYGERGGSSEKVSPEERELAQNLTDSFALLASLKPRLPSELKSAIIPSTSVLRSLHRTLPSNTNNGWYGTLAEGRKTALHDDTTIYMSSIPQPAPPPVSTTPLVPTPAQAAPPGTPNYNAQYGHQYNSYPHQYRGTYQTPGYYANSSYQGASPAPSYSAAGYPAQHQAQYGWQQNYSKYGGGSGTTSGRGTPQPQASGVPAPYGQYPPPGLATPLPARAVANTVTGAKSNMWGSVGMPSTLPPHMRAAAGSPAVGMSSPLAAHSYGHSAMPAFQHAPSTPL</sequence>
<dbReference type="AlphaFoldDB" id="A0A0H2S8D1"/>
<feature type="region of interest" description="Disordered" evidence="1">
    <location>
        <begin position="119"/>
        <end position="142"/>
    </location>
</feature>
<proteinExistence type="predicted"/>
<keyword evidence="3" id="KW-1185">Reference proteome</keyword>
<gene>
    <name evidence="2" type="ORF">SCHPADRAFT_923686</name>
</gene>
<dbReference type="EMBL" id="KQ085882">
    <property type="protein sequence ID" value="KLO20555.1"/>
    <property type="molecule type" value="Genomic_DNA"/>
</dbReference>
<dbReference type="InParanoid" id="A0A0H2S8D1"/>
<accession>A0A0H2S8D1</accession>
<organism evidence="2 3">
    <name type="scientific">Schizopora paradoxa</name>
    <dbReference type="NCBI Taxonomy" id="27342"/>
    <lineage>
        <taxon>Eukaryota</taxon>
        <taxon>Fungi</taxon>
        <taxon>Dikarya</taxon>
        <taxon>Basidiomycota</taxon>
        <taxon>Agaricomycotina</taxon>
        <taxon>Agaricomycetes</taxon>
        <taxon>Hymenochaetales</taxon>
        <taxon>Schizoporaceae</taxon>
        <taxon>Schizopora</taxon>
    </lineage>
</organism>
<feature type="compositionally biased region" description="Acidic residues" evidence="1">
    <location>
        <begin position="54"/>
        <end position="69"/>
    </location>
</feature>
<evidence type="ECO:0000256" key="1">
    <source>
        <dbReference type="SAM" id="MobiDB-lite"/>
    </source>
</evidence>